<dbReference type="AlphaFoldDB" id="A0A9D4V311"/>
<gene>
    <name evidence="1" type="ORF">GOP47_0006216</name>
</gene>
<dbReference type="OrthoDB" id="507949at2759"/>
<accession>A0A9D4V311</accession>
<sequence length="270" mass="30141">MAALQIVGSLAPGAAPALSLLRPRRLSTSSSILLPRQWAPSPTRMGLKVVHTYDASFELKPECEEMLHTLLDSPTFRRQVSGQAPETNTSFEYEFTGELFQPVPWSVTTRHGMPQEFEKYFNHPEYAIVNVPPNFMFKAKIFRPSRLCAVFKKVNFYKKLTFCCTVQRVNYTSHFETNPLQSSWSTGHKLEGSLHVSGYGPPASGAWATSMLVTVRTHLVLSWMRPLMCFTSIPASKLMNGGLEGALIIVGPFLLKTFAVHGQLAMNTNN</sequence>
<comment type="caution">
    <text evidence="1">The sequence shown here is derived from an EMBL/GenBank/DDBJ whole genome shotgun (WGS) entry which is preliminary data.</text>
</comment>
<name>A0A9D4V311_ADICA</name>
<evidence type="ECO:0000313" key="2">
    <source>
        <dbReference type="Proteomes" id="UP000886520"/>
    </source>
</evidence>
<dbReference type="EMBL" id="JABFUD020000006">
    <property type="protein sequence ID" value="KAI5078545.1"/>
    <property type="molecule type" value="Genomic_DNA"/>
</dbReference>
<evidence type="ECO:0000313" key="1">
    <source>
        <dbReference type="EMBL" id="KAI5078545.1"/>
    </source>
</evidence>
<organism evidence="1 2">
    <name type="scientific">Adiantum capillus-veneris</name>
    <name type="common">Maidenhair fern</name>
    <dbReference type="NCBI Taxonomy" id="13818"/>
    <lineage>
        <taxon>Eukaryota</taxon>
        <taxon>Viridiplantae</taxon>
        <taxon>Streptophyta</taxon>
        <taxon>Embryophyta</taxon>
        <taxon>Tracheophyta</taxon>
        <taxon>Polypodiopsida</taxon>
        <taxon>Polypodiidae</taxon>
        <taxon>Polypodiales</taxon>
        <taxon>Pteridineae</taxon>
        <taxon>Pteridaceae</taxon>
        <taxon>Vittarioideae</taxon>
        <taxon>Adiantum</taxon>
    </lineage>
</organism>
<proteinExistence type="predicted"/>
<keyword evidence="2" id="KW-1185">Reference proteome</keyword>
<protein>
    <submittedName>
        <fullName evidence="1">Uncharacterized protein</fullName>
    </submittedName>
</protein>
<dbReference type="Proteomes" id="UP000886520">
    <property type="component" value="Chromosome 6"/>
</dbReference>
<reference evidence="1" key="1">
    <citation type="submission" date="2021-01" db="EMBL/GenBank/DDBJ databases">
        <title>Adiantum capillus-veneris genome.</title>
        <authorList>
            <person name="Fang Y."/>
            <person name="Liao Q."/>
        </authorList>
    </citation>
    <scope>NUCLEOTIDE SEQUENCE</scope>
    <source>
        <strain evidence="1">H3</strain>
        <tissue evidence="1">Leaf</tissue>
    </source>
</reference>